<dbReference type="EMBL" id="REFC01000011">
    <property type="protein sequence ID" value="RMA66425.1"/>
    <property type="molecule type" value="Genomic_DNA"/>
</dbReference>
<evidence type="ECO:0000313" key="3">
    <source>
        <dbReference type="EMBL" id="RMA66425.1"/>
    </source>
</evidence>
<dbReference type="InterPro" id="IPR005135">
    <property type="entry name" value="Endo/exonuclease/phosphatase"/>
</dbReference>
<dbReference type="OrthoDB" id="9796594at2"/>
<keyword evidence="3" id="KW-0540">Nuclease</keyword>
<feature type="transmembrane region" description="Helical" evidence="1">
    <location>
        <begin position="39"/>
        <end position="58"/>
    </location>
</feature>
<dbReference type="InterPro" id="IPR036691">
    <property type="entry name" value="Endo/exonu/phosph_ase_sf"/>
</dbReference>
<dbReference type="GO" id="GO:0004527">
    <property type="term" value="F:exonuclease activity"/>
    <property type="evidence" value="ECO:0007669"/>
    <property type="project" value="UniProtKB-KW"/>
</dbReference>
<keyword evidence="4" id="KW-1185">Reference proteome</keyword>
<feature type="transmembrane region" description="Helical" evidence="1">
    <location>
        <begin position="6"/>
        <end position="27"/>
    </location>
</feature>
<dbReference type="GO" id="GO:0004519">
    <property type="term" value="F:endonuclease activity"/>
    <property type="evidence" value="ECO:0007669"/>
    <property type="project" value="UniProtKB-KW"/>
</dbReference>
<dbReference type="SUPFAM" id="SSF56219">
    <property type="entry name" value="DNase I-like"/>
    <property type="match status" value="1"/>
</dbReference>
<reference evidence="3 4" key="1">
    <citation type="submission" date="2018-10" db="EMBL/GenBank/DDBJ databases">
        <title>Genomic Encyclopedia of Archaeal and Bacterial Type Strains, Phase II (KMG-II): from individual species to whole genera.</title>
        <authorList>
            <person name="Goeker M."/>
        </authorList>
    </citation>
    <scope>NUCLEOTIDE SEQUENCE [LARGE SCALE GENOMIC DNA]</scope>
    <source>
        <strain evidence="3 4">DSM 23424</strain>
    </source>
</reference>
<dbReference type="Pfam" id="PF03372">
    <property type="entry name" value="Exo_endo_phos"/>
    <property type="match status" value="1"/>
</dbReference>
<keyword evidence="3" id="KW-0378">Hydrolase</keyword>
<gene>
    <name evidence="3" type="ORF">BXY75_0850</name>
</gene>
<keyword evidence="3" id="KW-0269">Exonuclease</keyword>
<keyword evidence="1" id="KW-0812">Transmembrane</keyword>
<keyword evidence="1" id="KW-1133">Transmembrane helix</keyword>
<dbReference type="AlphaFoldDB" id="A0A3L9Z805"/>
<feature type="transmembrane region" description="Helical" evidence="1">
    <location>
        <begin position="64"/>
        <end position="85"/>
    </location>
</feature>
<evidence type="ECO:0000313" key="4">
    <source>
        <dbReference type="Proteomes" id="UP000271339"/>
    </source>
</evidence>
<evidence type="ECO:0000259" key="2">
    <source>
        <dbReference type="Pfam" id="PF03372"/>
    </source>
</evidence>
<keyword evidence="1" id="KW-0472">Membrane</keyword>
<comment type="caution">
    <text evidence="3">The sequence shown here is derived from an EMBL/GenBank/DDBJ whole genome shotgun (WGS) entry which is preliminary data.</text>
</comment>
<sequence length="352" mass="40650">MATFILMTVVLYVISIIFIITPFLPAIENPHWFFRTADFVRLQSIVIEIVCLLLLFFIDDSHTIFTLTLKIGLIGAALYQIVKVFPYSSFYPRKKPKFESDGMLSVLAANVLQTNTSFGKFIEIINEFDPDIVLVMEGNENWESGLSEIEALYPNSIKIPLENYYGMLLYSKRKLQTTKTLYQVEKEVPSIFFEYEINETIKVFFSCLHPAPPSPTENESSKERDAELMITGKRIRESNLAAIVCGDMNDVVWSRVTRLFKKMTNMIDPRIGRGFFPTYHAGYFFMRFPLDHLFHSKDLFVGKMVRTRNFDSDHFGMYYEIHHKKNENASTSGTITSQEKADIKTLINNGHE</sequence>
<dbReference type="Gene3D" id="3.60.10.10">
    <property type="entry name" value="Endonuclease/exonuclease/phosphatase"/>
    <property type="match status" value="1"/>
</dbReference>
<dbReference type="Proteomes" id="UP000271339">
    <property type="component" value="Unassembled WGS sequence"/>
</dbReference>
<name>A0A3L9Z805_9FLAO</name>
<protein>
    <submittedName>
        <fullName evidence="3">Endonuclease/exonuclease/phosphatase (EEP) superfamily protein YafD</fullName>
    </submittedName>
</protein>
<feature type="domain" description="Endonuclease/exonuclease/phosphatase" evidence="2">
    <location>
        <begin position="109"/>
        <end position="314"/>
    </location>
</feature>
<keyword evidence="3" id="KW-0255">Endonuclease</keyword>
<proteinExistence type="predicted"/>
<accession>A0A3L9Z805</accession>
<evidence type="ECO:0000256" key="1">
    <source>
        <dbReference type="SAM" id="Phobius"/>
    </source>
</evidence>
<organism evidence="3 4">
    <name type="scientific">Ulvibacter antarcticus</name>
    <dbReference type="NCBI Taxonomy" id="442714"/>
    <lineage>
        <taxon>Bacteria</taxon>
        <taxon>Pseudomonadati</taxon>
        <taxon>Bacteroidota</taxon>
        <taxon>Flavobacteriia</taxon>
        <taxon>Flavobacteriales</taxon>
        <taxon>Flavobacteriaceae</taxon>
        <taxon>Ulvibacter</taxon>
    </lineage>
</organism>